<dbReference type="CDD" id="cd18794">
    <property type="entry name" value="SF2_C_RecQ"/>
    <property type="match status" value="1"/>
</dbReference>
<evidence type="ECO:0000256" key="9">
    <source>
        <dbReference type="ARBA" id="ARBA00022806"/>
    </source>
</evidence>
<dbReference type="PANTHER" id="PTHR13710:SF153">
    <property type="entry name" value="RECQ-LIKE DNA HELICASE BLM"/>
    <property type="match status" value="1"/>
</dbReference>
<dbReference type="PANTHER" id="PTHR13710">
    <property type="entry name" value="DNA HELICASE RECQ FAMILY MEMBER"/>
    <property type="match status" value="1"/>
</dbReference>
<evidence type="ECO:0000256" key="4">
    <source>
        <dbReference type="ARBA" id="ARBA00022705"/>
    </source>
</evidence>
<dbReference type="GO" id="GO:0007131">
    <property type="term" value="P:reciprocal meiotic recombination"/>
    <property type="evidence" value="ECO:0007669"/>
    <property type="project" value="UniProtKB-ARBA"/>
</dbReference>
<feature type="domain" description="Helicase C-terminal" evidence="20">
    <location>
        <begin position="366"/>
        <end position="514"/>
    </location>
</feature>
<keyword evidence="11 18" id="KW-0067">ATP-binding</keyword>
<comment type="similarity">
    <text evidence="3 18">Belongs to the helicase family. RecQ subfamily.</text>
</comment>
<gene>
    <name evidence="22" type="primary">LOC112468262</name>
</gene>
<evidence type="ECO:0000256" key="1">
    <source>
        <dbReference type="ARBA" id="ARBA00001947"/>
    </source>
</evidence>
<organism evidence="21 22">
    <name type="scientific">Temnothorax curvispinosus</name>
    <dbReference type="NCBI Taxonomy" id="300111"/>
    <lineage>
        <taxon>Eukaryota</taxon>
        <taxon>Metazoa</taxon>
        <taxon>Ecdysozoa</taxon>
        <taxon>Arthropoda</taxon>
        <taxon>Hexapoda</taxon>
        <taxon>Insecta</taxon>
        <taxon>Pterygota</taxon>
        <taxon>Neoptera</taxon>
        <taxon>Endopterygota</taxon>
        <taxon>Hymenoptera</taxon>
        <taxon>Apocrita</taxon>
        <taxon>Aculeata</taxon>
        <taxon>Formicoidea</taxon>
        <taxon>Formicidae</taxon>
        <taxon>Myrmicinae</taxon>
        <taxon>Temnothorax</taxon>
    </lineage>
</organism>
<evidence type="ECO:0000259" key="20">
    <source>
        <dbReference type="PROSITE" id="PS51194"/>
    </source>
</evidence>
<dbReference type="GO" id="GO:0003677">
    <property type="term" value="F:DNA binding"/>
    <property type="evidence" value="ECO:0007669"/>
    <property type="project" value="UniProtKB-KW"/>
</dbReference>
<keyword evidence="21" id="KW-1185">Reference proteome</keyword>
<evidence type="ECO:0000256" key="5">
    <source>
        <dbReference type="ARBA" id="ARBA00022723"/>
    </source>
</evidence>
<evidence type="ECO:0000256" key="10">
    <source>
        <dbReference type="ARBA" id="ARBA00022833"/>
    </source>
</evidence>
<keyword evidence="9 18" id="KW-0347">Helicase</keyword>
<comment type="catalytic activity">
    <reaction evidence="17 18">
        <text>ATP + H2O = ADP + phosphate + H(+)</text>
        <dbReference type="Rhea" id="RHEA:13065"/>
        <dbReference type="ChEBI" id="CHEBI:15377"/>
        <dbReference type="ChEBI" id="CHEBI:15378"/>
        <dbReference type="ChEBI" id="CHEBI:30616"/>
        <dbReference type="ChEBI" id="CHEBI:43474"/>
        <dbReference type="ChEBI" id="CHEBI:456216"/>
    </reaction>
</comment>
<evidence type="ECO:0000256" key="2">
    <source>
        <dbReference type="ARBA" id="ARBA00004123"/>
    </source>
</evidence>
<name>A0A6J1REE6_9HYME</name>
<dbReference type="SMART" id="SM00487">
    <property type="entry name" value="DEXDc"/>
    <property type="match status" value="1"/>
</dbReference>
<evidence type="ECO:0000259" key="19">
    <source>
        <dbReference type="PROSITE" id="PS51192"/>
    </source>
</evidence>
<keyword evidence="6 18" id="KW-0547">Nucleotide-binding</keyword>
<evidence type="ECO:0000256" key="13">
    <source>
        <dbReference type="ARBA" id="ARBA00023204"/>
    </source>
</evidence>
<dbReference type="RefSeq" id="XP_024893152.1">
    <property type="nucleotide sequence ID" value="XM_025037384.1"/>
</dbReference>
<keyword evidence="15 18" id="KW-0539">Nucleus</keyword>
<keyword evidence="13" id="KW-0234">DNA repair</keyword>
<dbReference type="PROSITE" id="PS51194">
    <property type="entry name" value="HELICASE_CTER"/>
    <property type="match status" value="1"/>
</dbReference>
<dbReference type="Proteomes" id="UP000504618">
    <property type="component" value="Unplaced"/>
</dbReference>
<evidence type="ECO:0000256" key="7">
    <source>
        <dbReference type="ARBA" id="ARBA00022763"/>
    </source>
</evidence>
<evidence type="ECO:0000256" key="6">
    <source>
        <dbReference type="ARBA" id="ARBA00022741"/>
    </source>
</evidence>
<evidence type="ECO:0000256" key="18">
    <source>
        <dbReference type="RuleBase" id="RU364117"/>
    </source>
</evidence>
<dbReference type="SMART" id="SM00490">
    <property type="entry name" value="HELICc"/>
    <property type="match status" value="1"/>
</dbReference>
<comment type="subcellular location">
    <subcellularLocation>
        <location evidence="2 18">Nucleus</location>
    </subcellularLocation>
</comment>
<dbReference type="Pfam" id="PF00270">
    <property type="entry name" value="DEAD"/>
    <property type="match status" value="1"/>
</dbReference>
<evidence type="ECO:0000256" key="11">
    <source>
        <dbReference type="ARBA" id="ARBA00022840"/>
    </source>
</evidence>
<dbReference type="NCBIfam" id="TIGR00614">
    <property type="entry name" value="recQ_fam"/>
    <property type="match status" value="1"/>
</dbReference>
<sequence length="555" mass="63758">MWAQQQSNEIRKSSVVKKNTFHAMRKKPTSMEQTLQENVILDTPASPGITREGVHGKQTSFLSLTQQVEQFPCLDETCNINITNSISAKWSDMSLAERKKCMDEAITPTREKDDEKYGKFIGMYKNDGASGEFDSSSYPHSLEMFKIFRQKFGLSTFRPTQVQAMNATLLGFDCFVLMPTGGRKSLCYHLPALVSRGVTIVVSPLKSLILDQIQKLHSLDIPATHFTSSTKDNRKKIIYMELIKEHPDIKILYVTPEKIFASQNVYNILTRLYERDMLARFVIDEAYCISQWGHNFRPAYKKLNTLRDRYPKVPIMVLTATAAPRVRTDILHHMGITEPKWFMSSFNRPNLKYSVRAKTGKACYVGIATLMQTTFHNTCSIVYCLSRKDCDECTEYLQKRGSKASSYHAGVSDYERTNCQEKWFANEIYVICATIAFGMGIDKPDVRFVIHATLPKSLERYYQENGRVGRDGEKAECILYYRYADMYRIRTMIDSDTSTQEVRSTYVAMLLKMVAFCENITMCRRTLQLEYFGEIFDEQRCLANKATACDTCTDK</sequence>
<dbReference type="GO" id="GO:0046872">
    <property type="term" value="F:metal ion binding"/>
    <property type="evidence" value="ECO:0007669"/>
    <property type="project" value="UniProtKB-KW"/>
</dbReference>
<dbReference type="InterPro" id="IPR032284">
    <property type="entry name" value="RecQ_Zn-bd"/>
</dbReference>
<dbReference type="GeneID" id="112468262"/>
<dbReference type="EC" id="5.6.2.4" evidence="18"/>
<dbReference type="GO" id="GO:0006260">
    <property type="term" value="P:DNA replication"/>
    <property type="evidence" value="ECO:0007669"/>
    <property type="project" value="UniProtKB-KW"/>
</dbReference>
<comment type="catalytic activity">
    <reaction evidence="16 18">
        <text>Couples ATP hydrolysis with the unwinding of duplex DNA by translocating in the 3'-5' direction.</text>
        <dbReference type="EC" id="5.6.2.4"/>
    </reaction>
</comment>
<dbReference type="InterPro" id="IPR027417">
    <property type="entry name" value="P-loop_NTPase"/>
</dbReference>
<keyword evidence="5" id="KW-0479">Metal-binding</keyword>
<dbReference type="GO" id="GO:0005634">
    <property type="term" value="C:nucleus"/>
    <property type="evidence" value="ECO:0007669"/>
    <property type="project" value="UniProtKB-SubCell"/>
</dbReference>
<dbReference type="OrthoDB" id="10261556at2759"/>
<dbReference type="Pfam" id="PF16124">
    <property type="entry name" value="RecQ_Zn_bind"/>
    <property type="match status" value="1"/>
</dbReference>
<comment type="cofactor">
    <cofactor evidence="1">
        <name>Zn(2+)</name>
        <dbReference type="ChEBI" id="CHEBI:29105"/>
    </cofactor>
</comment>
<dbReference type="GO" id="GO:0005737">
    <property type="term" value="C:cytoplasm"/>
    <property type="evidence" value="ECO:0007669"/>
    <property type="project" value="TreeGrafter"/>
</dbReference>
<evidence type="ECO:0000256" key="15">
    <source>
        <dbReference type="ARBA" id="ARBA00023242"/>
    </source>
</evidence>
<feature type="non-terminal residue" evidence="22">
    <location>
        <position position="555"/>
    </location>
</feature>
<dbReference type="GO" id="GO:0005524">
    <property type="term" value="F:ATP binding"/>
    <property type="evidence" value="ECO:0007669"/>
    <property type="project" value="UniProtKB-KW"/>
</dbReference>
<evidence type="ECO:0000256" key="3">
    <source>
        <dbReference type="ARBA" id="ARBA00005446"/>
    </source>
</evidence>
<reference evidence="22" key="1">
    <citation type="submission" date="2025-08" db="UniProtKB">
        <authorList>
            <consortium name="RefSeq"/>
        </authorList>
    </citation>
    <scope>IDENTIFICATION</scope>
    <source>
        <tissue evidence="22">Whole body</tissue>
    </source>
</reference>
<dbReference type="GO" id="GO:0043138">
    <property type="term" value="F:3'-5' DNA helicase activity"/>
    <property type="evidence" value="ECO:0007669"/>
    <property type="project" value="UniProtKB-EC"/>
</dbReference>
<dbReference type="AlphaFoldDB" id="A0A6J1REE6"/>
<evidence type="ECO:0000313" key="21">
    <source>
        <dbReference type="Proteomes" id="UP000504618"/>
    </source>
</evidence>
<feature type="domain" description="Helicase ATP-binding" evidence="19">
    <location>
        <begin position="165"/>
        <end position="340"/>
    </location>
</feature>
<keyword evidence="7" id="KW-0227">DNA damage</keyword>
<evidence type="ECO:0000256" key="8">
    <source>
        <dbReference type="ARBA" id="ARBA00022801"/>
    </source>
</evidence>
<dbReference type="InterPro" id="IPR011545">
    <property type="entry name" value="DEAD/DEAH_box_helicase_dom"/>
</dbReference>
<dbReference type="FunFam" id="3.40.50.300:FF:000537">
    <property type="entry name" value="Bloom syndrome RecQ-like helicase"/>
    <property type="match status" value="1"/>
</dbReference>
<dbReference type="InterPro" id="IPR004589">
    <property type="entry name" value="DNA_helicase_ATP-dep_RecQ"/>
</dbReference>
<dbReference type="Pfam" id="PF00271">
    <property type="entry name" value="Helicase_C"/>
    <property type="match status" value="1"/>
</dbReference>
<evidence type="ECO:0000256" key="17">
    <source>
        <dbReference type="ARBA" id="ARBA00049360"/>
    </source>
</evidence>
<dbReference type="InterPro" id="IPR014001">
    <property type="entry name" value="Helicase_ATP-bd"/>
</dbReference>
<accession>A0A6J1REE6</accession>
<evidence type="ECO:0000256" key="16">
    <source>
        <dbReference type="ARBA" id="ARBA00034617"/>
    </source>
</evidence>
<keyword evidence="14" id="KW-0413">Isomerase</keyword>
<keyword evidence="4" id="KW-0235">DNA replication</keyword>
<evidence type="ECO:0000256" key="14">
    <source>
        <dbReference type="ARBA" id="ARBA00023235"/>
    </source>
</evidence>
<dbReference type="GO" id="GO:0000724">
    <property type="term" value="P:double-strand break repair via homologous recombination"/>
    <property type="evidence" value="ECO:0007669"/>
    <property type="project" value="TreeGrafter"/>
</dbReference>
<proteinExistence type="inferred from homology"/>
<dbReference type="GO" id="GO:0005694">
    <property type="term" value="C:chromosome"/>
    <property type="evidence" value="ECO:0007669"/>
    <property type="project" value="TreeGrafter"/>
</dbReference>
<dbReference type="FunFam" id="3.40.50.300:FF:000340">
    <property type="entry name" value="Bloom syndrome, RecQ helicase"/>
    <property type="match status" value="1"/>
</dbReference>
<keyword evidence="10" id="KW-0862">Zinc</keyword>
<evidence type="ECO:0000313" key="22">
    <source>
        <dbReference type="RefSeq" id="XP_024893152.1"/>
    </source>
</evidence>
<keyword evidence="12" id="KW-0238">DNA-binding</keyword>
<dbReference type="Gene3D" id="3.40.50.300">
    <property type="entry name" value="P-loop containing nucleotide triphosphate hydrolases"/>
    <property type="match status" value="2"/>
</dbReference>
<dbReference type="SUPFAM" id="SSF52540">
    <property type="entry name" value="P-loop containing nucleoside triphosphate hydrolases"/>
    <property type="match status" value="1"/>
</dbReference>
<protein>
    <recommendedName>
        <fullName evidence="18">ATP-dependent DNA helicase</fullName>
        <ecNumber evidence="18">5.6.2.4</ecNumber>
    </recommendedName>
</protein>
<dbReference type="GO" id="GO:0016787">
    <property type="term" value="F:hydrolase activity"/>
    <property type="evidence" value="ECO:0007669"/>
    <property type="project" value="UniProtKB-KW"/>
</dbReference>
<evidence type="ECO:0000256" key="12">
    <source>
        <dbReference type="ARBA" id="ARBA00023125"/>
    </source>
</evidence>
<dbReference type="InterPro" id="IPR001650">
    <property type="entry name" value="Helicase_C-like"/>
</dbReference>
<keyword evidence="8 18" id="KW-0378">Hydrolase</keyword>
<dbReference type="PROSITE" id="PS51192">
    <property type="entry name" value="HELICASE_ATP_BIND_1"/>
    <property type="match status" value="1"/>
</dbReference>
<dbReference type="GO" id="GO:0009378">
    <property type="term" value="F:four-way junction helicase activity"/>
    <property type="evidence" value="ECO:0007669"/>
    <property type="project" value="TreeGrafter"/>
</dbReference>